<name>A0A366FLK0_9HYPH</name>
<dbReference type="OrthoDB" id="7917007at2"/>
<evidence type="ECO:0000313" key="3">
    <source>
        <dbReference type="Proteomes" id="UP000253529"/>
    </source>
</evidence>
<dbReference type="AlphaFoldDB" id="A0A366FLK0"/>
<dbReference type="Proteomes" id="UP000253529">
    <property type="component" value="Unassembled WGS sequence"/>
</dbReference>
<evidence type="ECO:0000256" key="1">
    <source>
        <dbReference type="SAM" id="MobiDB-lite"/>
    </source>
</evidence>
<organism evidence="2 3">
    <name type="scientific">Roseiarcus fermentans</name>
    <dbReference type="NCBI Taxonomy" id="1473586"/>
    <lineage>
        <taxon>Bacteria</taxon>
        <taxon>Pseudomonadati</taxon>
        <taxon>Pseudomonadota</taxon>
        <taxon>Alphaproteobacteria</taxon>
        <taxon>Hyphomicrobiales</taxon>
        <taxon>Roseiarcaceae</taxon>
        <taxon>Roseiarcus</taxon>
    </lineage>
</organism>
<dbReference type="RefSeq" id="WP_147262700.1">
    <property type="nucleotide sequence ID" value="NZ_QNRK01000008.1"/>
</dbReference>
<feature type="compositionally biased region" description="Gly residues" evidence="1">
    <location>
        <begin position="47"/>
        <end position="56"/>
    </location>
</feature>
<comment type="caution">
    <text evidence="2">The sequence shown here is derived from an EMBL/GenBank/DDBJ whole genome shotgun (WGS) entry which is preliminary data.</text>
</comment>
<accession>A0A366FLK0</accession>
<evidence type="ECO:0000313" key="2">
    <source>
        <dbReference type="EMBL" id="RBP15451.1"/>
    </source>
</evidence>
<sequence length="213" mass="23242">MNRTGFAPPVEKASPDDPKHPGWPKGEPNGRGGQFRPKGDGDSPEGGQNGGPGDGKTGASLQAGGRALAEVIKTGIRGLIAAGMNARDNGRLVVLLAEVGLDARPYISAYFDPPKTLQALQRAAQGPRETGYEDHHIVEQATANPDGSERALMDSPDNLARIPAAKHWDLNRWYETRREQFDDLTPRQYLRGKSWEERRRVGLRGLQYVGVLK</sequence>
<proteinExistence type="predicted"/>
<protein>
    <submittedName>
        <fullName evidence="2">Uncharacterized protein</fullName>
    </submittedName>
</protein>
<gene>
    <name evidence="2" type="ORF">DFR50_1087</name>
</gene>
<dbReference type="EMBL" id="QNRK01000008">
    <property type="protein sequence ID" value="RBP15451.1"/>
    <property type="molecule type" value="Genomic_DNA"/>
</dbReference>
<reference evidence="2 3" key="1">
    <citation type="submission" date="2018-06" db="EMBL/GenBank/DDBJ databases">
        <title>Genomic Encyclopedia of Type Strains, Phase IV (KMG-IV): sequencing the most valuable type-strain genomes for metagenomic binning, comparative biology and taxonomic classification.</title>
        <authorList>
            <person name="Goeker M."/>
        </authorList>
    </citation>
    <scope>NUCLEOTIDE SEQUENCE [LARGE SCALE GENOMIC DNA]</scope>
    <source>
        <strain evidence="2 3">DSM 24875</strain>
    </source>
</reference>
<keyword evidence="3" id="KW-1185">Reference proteome</keyword>
<feature type="region of interest" description="Disordered" evidence="1">
    <location>
        <begin position="1"/>
        <end position="61"/>
    </location>
</feature>